<evidence type="ECO:0000256" key="1">
    <source>
        <dbReference type="SAM" id="MobiDB-lite"/>
    </source>
</evidence>
<comment type="caution">
    <text evidence="2">The sequence shown here is derived from an EMBL/GenBank/DDBJ whole genome shotgun (WGS) entry which is preliminary data.</text>
</comment>
<organism evidence="2 3">
    <name type="scientific">Oryzias melastigma</name>
    <name type="common">Marine medaka</name>
    <dbReference type="NCBI Taxonomy" id="30732"/>
    <lineage>
        <taxon>Eukaryota</taxon>
        <taxon>Metazoa</taxon>
        <taxon>Chordata</taxon>
        <taxon>Craniata</taxon>
        <taxon>Vertebrata</taxon>
        <taxon>Euteleostomi</taxon>
        <taxon>Actinopterygii</taxon>
        <taxon>Neopterygii</taxon>
        <taxon>Teleostei</taxon>
        <taxon>Neoteleostei</taxon>
        <taxon>Acanthomorphata</taxon>
        <taxon>Ovalentaria</taxon>
        <taxon>Atherinomorphae</taxon>
        <taxon>Beloniformes</taxon>
        <taxon>Adrianichthyidae</taxon>
        <taxon>Oryziinae</taxon>
        <taxon>Oryzias</taxon>
    </lineage>
</organism>
<evidence type="ECO:0000313" key="3">
    <source>
        <dbReference type="Proteomes" id="UP000646548"/>
    </source>
</evidence>
<sequence length="127" mass="14999">MENILFSYRDVGEHVGVCESKVGGLESLYDPQRGRGDRKNKQTNKHHREPRRWKSLPHSDGGELICRFGLSRRRKQKSTNLLHFIKRPPPPPRATIMLKYQYISSYFRSNKVKKQQKRTQLLMCFSL</sequence>
<dbReference type="EMBL" id="WKFB01000481">
    <property type="protein sequence ID" value="KAF6721743.1"/>
    <property type="molecule type" value="Genomic_DNA"/>
</dbReference>
<evidence type="ECO:0000313" key="2">
    <source>
        <dbReference type="EMBL" id="KAF6721743.1"/>
    </source>
</evidence>
<name>A0A834C490_ORYME</name>
<feature type="compositionally biased region" description="Basic residues" evidence="1">
    <location>
        <begin position="41"/>
        <end position="55"/>
    </location>
</feature>
<proteinExistence type="predicted"/>
<gene>
    <name evidence="2" type="ORF">FQA47_013241</name>
</gene>
<dbReference type="AlphaFoldDB" id="A0A834C490"/>
<accession>A0A834C490</accession>
<feature type="region of interest" description="Disordered" evidence="1">
    <location>
        <begin position="26"/>
        <end position="56"/>
    </location>
</feature>
<protein>
    <submittedName>
        <fullName evidence="2">Uncharacterized protein</fullName>
    </submittedName>
</protein>
<dbReference type="Proteomes" id="UP000646548">
    <property type="component" value="Unassembled WGS sequence"/>
</dbReference>
<reference evidence="2" key="1">
    <citation type="journal article" name="BMC Genomics">
        <title>Long-read sequencing and de novo genome assembly of marine medaka (Oryzias melastigma).</title>
        <authorList>
            <person name="Liang P."/>
            <person name="Saqib H.S.A."/>
            <person name="Ni X."/>
            <person name="Shen Y."/>
        </authorList>
    </citation>
    <scope>NUCLEOTIDE SEQUENCE</scope>
    <source>
        <strain evidence="2">Bigg-433</strain>
    </source>
</reference>